<evidence type="ECO:0000313" key="4">
    <source>
        <dbReference type="Proteomes" id="UP000007350"/>
    </source>
</evidence>
<dbReference type="InterPro" id="IPR008962">
    <property type="entry name" value="PapD-like_sf"/>
</dbReference>
<feature type="compositionally biased region" description="Low complexity" evidence="1">
    <location>
        <begin position="301"/>
        <end position="322"/>
    </location>
</feature>
<comment type="caution">
    <text evidence="3">The sequence shown here is derived from an EMBL/GenBank/DDBJ whole genome shotgun (WGS) entry which is preliminary data.</text>
</comment>
<evidence type="ECO:0008006" key="5">
    <source>
        <dbReference type="Google" id="ProtNLM"/>
    </source>
</evidence>
<reference evidence="3 4" key="1">
    <citation type="journal article" date="2012" name="BMC Genomics">
        <title>Comparative genomic analysis of human infective Trypanosoma cruzi lineages with the bat-restricted subspecies T. cruzi marinkellei.</title>
        <authorList>
            <person name="Franzen O."/>
            <person name="Talavera-Lopez C."/>
            <person name="Ochaya S."/>
            <person name="Butler C.E."/>
            <person name="Messenger L.A."/>
            <person name="Lewis M.D."/>
            <person name="Llewellyn M.S."/>
            <person name="Marinkelle C.J."/>
            <person name="Tyler K.M."/>
            <person name="Miles M.A."/>
            <person name="Andersson B."/>
        </authorList>
    </citation>
    <scope>NUCLEOTIDE SEQUENCE [LARGE SCALE GENOMIC DNA]</scope>
    <source>
        <strain evidence="3 4">B7</strain>
    </source>
</reference>
<organism evidence="3 4">
    <name type="scientific">Trypanosoma cruzi marinkellei</name>
    <dbReference type="NCBI Taxonomy" id="85056"/>
    <lineage>
        <taxon>Eukaryota</taxon>
        <taxon>Discoba</taxon>
        <taxon>Euglenozoa</taxon>
        <taxon>Kinetoplastea</taxon>
        <taxon>Metakinetoplastina</taxon>
        <taxon>Trypanosomatida</taxon>
        <taxon>Trypanosomatidae</taxon>
        <taxon>Trypanosoma</taxon>
        <taxon>Schizotrypanum</taxon>
    </lineage>
</organism>
<dbReference type="OrthoDB" id="264396at2759"/>
<dbReference type="SUPFAM" id="SSF49354">
    <property type="entry name" value="PapD-like"/>
    <property type="match status" value="1"/>
</dbReference>
<sequence length="379" mass="41964">MTLVASCGGIYFPETPVENILTLTWQLKESNEPTMPYGSVVFKVKSTSPKLFYVHPRYGVLLVSDSFGQSRNPCRTQVTFGLRPATTEVLSEEATTTTTTAAAAAAATTVTTTPPRSTTSIGVGNNYHERIVIEYIYISGDRAIYDRLSQGLATENRLSEVVRGVWDLLTGGTLQATRGTPITLKVYMDCVMKESEEEKEENEKETKKRKGEDGTMVVVVVPPTAKLVPPTLREQLLLNRMSTSHAREISMSSAAVSTSEKHIRSVGSNELRALKLGIDALRNEREMASSAVPVIKDDTYNKNNNNNNSSSNSNSNSNNNKNRNIPHSQVDHIETDILMRMPKLDNVTTKGFKNGVPLFMVLVAMFFTYVITMLLWRTI</sequence>
<dbReference type="AlphaFoldDB" id="K2PDP4"/>
<evidence type="ECO:0000256" key="1">
    <source>
        <dbReference type="SAM" id="MobiDB-lite"/>
    </source>
</evidence>
<gene>
    <name evidence="3" type="ORF">MOQ_000732</name>
</gene>
<keyword evidence="4" id="KW-1185">Reference proteome</keyword>
<accession>K2PDP4</accession>
<protein>
    <recommendedName>
        <fullName evidence="5">MSP domain-containing protein</fullName>
    </recommendedName>
</protein>
<feature type="transmembrane region" description="Helical" evidence="2">
    <location>
        <begin position="356"/>
        <end position="376"/>
    </location>
</feature>
<keyword evidence="2" id="KW-0472">Membrane</keyword>
<name>K2PDP4_TRYCR</name>
<dbReference type="Proteomes" id="UP000007350">
    <property type="component" value="Unassembled WGS sequence"/>
</dbReference>
<dbReference type="EMBL" id="AHKC01001860">
    <property type="protein sequence ID" value="EKF39047.1"/>
    <property type="molecule type" value="Genomic_DNA"/>
</dbReference>
<feature type="region of interest" description="Disordered" evidence="1">
    <location>
        <begin position="292"/>
        <end position="326"/>
    </location>
</feature>
<keyword evidence="2" id="KW-0812">Transmembrane</keyword>
<evidence type="ECO:0000256" key="2">
    <source>
        <dbReference type="SAM" id="Phobius"/>
    </source>
</evidence>
<keyword evidence="2" id="KW-1133">Transmembrane helix</keyword>
<evidence type="ECO:0000313" key="3">
    <source>
        <dbReference type="EMBL" id="EKF39047.1"/>
    </source>
</evidence>
<proteinExistence type="predicted"/>